<dbReference type="Gene3D" id="1.10.3970.10">
    <property type="entry name" value="BSD domain"/>
    <property type="match status" value="1"/>
</dbReference>
<dbReference type="PANTHER" id="PTHR31923">
    <property type="entry name" value="BSD DOMAIN-CONTAINING PROTEIN"/>
    <property type="match status" value="1"/>
</dbReference>
<dbReference type="EMBL" id="CP133618">
    <property type="protein sequence ID" value="WMV37484.1"/>
    <property type="molecule type" value="Genomic_DNA"/>
</dbReference>
<dbReference type="SMART" id="SM00751">
    <property type="entry name" value="BSD"/>
    <property type="match status" value="1"/>
</dbReference>
<gene>
    <name evidence="3" type="ORF">MTR67_030869</name>
</gene>
<reference evidence="3" key="1">
    <citation type="submission" date="2023-08" db="EMBL/GenBank/DDBJ databases">
        <title>A de novo genome assembly of Solanum verrucosum Schlechtendal, a Mexican diploid species geographically isolated from the other diploid A-genome species in potato relatives.</title>
        <authorList>
            <person name="Hosaka K."/>
        </authorList>
    </citation>
    <scope>NUCLEOTIDE SEQUENCE</scope>
    <source>
        <tissue evidence="3">Young leaves</tissue>
    </source>
</reference>
<sequence>MSWLPRSLANSLRLDEEEEEEEGDKDKTQNYHFSNSRGNEDSIYQEMDLENRFDNTVDSFDVNEGGGVKEDLSELKQTLTRQLWGVASFLAPPPPPPPLQVVRTVKLDLNRIESVDRSNLSGESEKEYVGNYLGYSNYEEEEEEVEDSVYDAVGVTNEALTFARNIAHHPETWLDFSLEEEEFDATEVSVSCISIGSFCAYFPPADQPPEVTSRRLVRPLLRSYVLWFRQGLARERLDVRDHKHWYSQRKLRETNYLVLGAGARWEVSRGISRDFEMSETQQKHAFAVERLAPRLAALRIELCPVHMSEGYFWMVYFVLLHTRLNKHDAELLSTPQLVEARSLWMQEPQKKTKPDSDFFGMNTLFMKESTYSPHESFDCTLPEDAHCKYFMPQRSFGFERTTYHSIHDIETEKLEHGSTKIQFIDESIIVENPPSKILEKKLVAGPSKPLFLDYDEHEDDWVQDIEESECYSGTGILMGNEEEISFSDLEDDIDCSMPVKSKLF</sequence>
<name>A0AAF0U1E9_SOLVR</name>
<feature type="domain" description="BSD" evidence="2">
    <location>
        <begin position="265"/>
        <end position="324"/>
    </location>
</feature>
<dbReference type="InterPro" id="IPR005607">
    <property type="entry name" value="BSD_dom"/>
</dbReference>
<feature type="region of interest" description="Disordered" evidence="1">
    <location>
        <begin position="1"/>
        <end position="42"/>
    </location>
</feature>
<evidence type="ECO:0000313" key="3">
    <source>
        <dbReference type="EMBL" id="WMV37484.1"/>
    </source>
</evidence>
<dbReference type="PROSITE" id="PS50858">
    <property type="entry name" value="BSD"/>
    <property type="match status" value="1"/>
</dbReference>
<dbReference type="AlphaFoldDB" id="A0AAF0U1E9"/>
<dbReference type="SUPFAM" id="SSF140383">
    <property type="entry name" value="BSD domain-like"/>
    <property type="match status" value="1"/>
</dbReference>
<dbReference type="PANTHER" id="PTHR31923:SF35">
    <property type="entry name" value="BSD DOMAIN-CONTAINING PROTEIN"/>
    <property type="match status" value="1"/>
</dbReference>
<protein>
    <recommendedName>
        <fullName evidence="2">BSD domain-containing protein</fullName>
    </recommendedName>
</protein>
<dbReference type="Proteomes" id="UP001234989">
    <property type="component" value="Chromosome 7"/>
</dbReference>
<evidence type="ECO:0000259" key="2">
    <source>
        <dbReference type="PROSITE" id="PS50858"/>
    </source>
</evidence>
<evidence type="ECO:0000313" key="4">
    <source>
        <dbReference type="Proteomes" id="UP001234989"/>
    </source>
</evidence>
<keyword evidence="4" id="KW-1185">Reference proteome</keyword>
<evidence type="ECO:0000256" key="1">
    <source>
        <dbReference type="SAM" id="MobiDB-lite"/>
    </source>
</evidence>
<proteinExistence type="predicted"/>
<organism evidence="3 4">
    <name type="scientific">Solanum verrucosum</name>
    <dbReference type="NCBI Taxonomy" id="315347"/>
    <lineage>
        <taxon>Eukaryota</taxon>
        <taxon>Viridiplantae</taxon>
        <taxon>Streptophyta</taxon>
        <taxon>Embryophyta</taxon>
        <taxon>Tracheophyta</taxon>
        <taxon>Spermatophyta</taxon>
        <taxon>Magnoliopsida</taxon>
        <taxon>eudicotyledons</taxon>
        <taxon>Gunneridae</taxon>
        <taxon>Pentapetalae</taxon>
        <taxon>asterids</taxon>
        <taxon>lamiids</taxon>
        <taxon>Solanales</taxon>
        <taxon>Solanaceae</taxon>
        <taxon>Solanoideae</taxon>
        <taxon>Solaneae</taxon>
        <taxon>Solanum</taxon>
    </lineage>
</organism>
<dbReference type="InterPro" id="IPR035925">
    <property type="entry name" value="BSD_dom_sf"/>
</dbReference>
<accession>A0AAF0U1E9</accession>
<dbReference type="Pfam" id="PF03909">
    <property type="entry name" value="BSD"/>
    <property type="match status" value="1"/>
</dbReference>